<dbReference type="Gene3D" id="6.20.50.110">
    <property type="entry name" value="Methyltransferase, zinc-binding domain"/>
    <property type="match status" value="1"/>
</dbReference>
<organism evidence="2">
    <name type="scientific">marine metagenome</name>
    <dbReference type="NCBI Taxonomy" id="408172"/>
    <lineage>
        <taxon>unclassified sequences</taxon>
        <taxon>metagenomes</taxon>
        <taxon>ecological metagenomes</taxon>
    </lineage>
</organism>
<gene>
    <name evidence="2" type="ORF">METZ01_LOCUS481222</name>
</gene>
<protein>
    <recommendedName>
        <fullName evidence="1">Methyltransferase putative zinc binding domain-containing protein</fullName>
    </recommendedName>
</protein>
<sequence>VKIKHYHRLDCRLCESSNLEVVLPLSKSPLCDAYLEEKKQQTFYNLNLMSCKKCGFAQIDSVVNPEIIYKDYIYVTTSSSGLEKHFSNYAKEVCKILNLYSSKLTIDVGSNDGTLLSFFKKEGHNVLGIEPSKKVAKTASIKGIPTLPEYFDNN</sequence>
<accession>A0A383C9U8</accession>
<dbReference type="Gene3D" id="3.40.50.150">
    <property type="entry name" value="Vaccinia Virus protein VP39"/>
    <property type="match status" value="1"/>
</dbReference>
<dbReference type="InterPro" id="IPR038576">
    <property type="entry name" value="Methyltransf_Zn-bd_dom_put_sf"/>
</dbReference>
<dbReference type="SUPFAM" id="SSF53335">
    <property type="entry name" value="S-adenosyl-L-methionine-dependent methyltransferases"/>
    <property type="match status" value="1"/>
</dbReference>
<dbReference type="EMBL" id="UINC01206645">
    <property type="protein sequence ID" value="SVE28368.1"/>
    <property type="molecule type" value="Genomic_DNA"/>
</dbReference>
<evidence type="ECO:0000259" key="1">
    <source>
        <dbReference type="Pfam" id="PF08421"/>
    </source>
</evidence>
<reference evidence="2" key="1">
    <citation type="submission" date="2018-05" db="EMBL/GenBank/DDBJ databases">
        <authorList>
            <person name="Lanie J.A."/>
            <person name="Ng W.-L."/>
            <person name="Kazmierczak K.M."/>
            <person name="Andrzejewski T.M."/>
            <person name="Davidsen T.M."/>
            <person name="Wayne K.J."/>
            <person name="Tettelin H."/>
            <person name="Glass J.I."/>
            <person name="Rusch D."/>
            <person name="Podicherti R."/>
            <person name="Tsui H.-C.T."/>
            <person name="Winkler M.E."/>
        </authorList>
    </citation>
    <scope>NUCLEOTIDE SEQUENCE</scope>
</reference>
<name>A0A383C9U8_9ZZZZ</name>
<dbReference type="Pfam" id="PF08421">
    <property type="entry name" value="Methyltransf_13"/>
    <property type="match status" value="1"/>
</dbReference>
<feature type="non-terminal residue" evidence="2">
    <location>
        <position position="1"/>
    </location>
</feature>
<proteinExistence type="predicted"/>
<dbReference type="InterPro" id="IPR013630">
    <property type="entry name" value="Methyltransf_Zn-bd_dom_put"/>
</dbReference>
<evidence type="ECO:0000313" key="2">
    <source>
        <dbReference type="EMBL" id="SVE28368.1"/>
    </source>
</evidence>
<feature type="domain" description="Methyltransferase putative zinc binding" evidence="1">
    <location>
        <begin position="11"/>
        <end position="69"/>
    </location>
</feature>
<dbReference type="InterPro" id="IPR029063">
    <property type="entry name" value="SAM-dependent_MTases_sf"/>
</dbReference>
<feature type="non-terminal residue" evidence="2">
    <location>
        <position position="154"/>
    </location>
</feature>
<dbReference type="AlphaFoldDB" id="A0A383C9U8"/>